<keyword evidence="3" id="KW-1185">Reference proteome</keyword>
<accession>A0AAD6XKY5</accession>
<evidence type="ECO:0000313" key="2">
    <source>
        <dbReference type="EMBL" id="KAJ7078417.1"/>
    </source>
</evidence>
<name>A0AAD6XKY5_9AGAR</name>
<feature type="compositionally biased region" description="Polar residues" evidence="1">
    <location>
        <begin position="73"/>
        <end position="89"/>
    </location>
</feature>
<evidence type="ECO:0000313" key="3">
    <source>
        <dbReference type="Proteomes" id="UP001222325"/>
    </source>
</evidence>
<dbReference type="Proteomes" id="UP001222325">
    <property type="component" value="Unassembled WGS sequence"/>
</dbReference>
<dbReference type="EMBL" id="JARJCN010000066">
    <property type="protein sequence ID" value="KAJ7078417.1"/>
    <property type="molecule type" value="Genomic_DNA"/>
</dbReference>
<feature type="region of interest" description="Disordered" evidence="1">
    <location>
        <begin position="65"/>
        <end position="90"/>
    </location>
</feature>
<sequence length="207" mass="21782">MWTSIRTPSLVPRSSFWNVDPTYDDAPPTYIVFEADDALVGTGAGASADDCSNVNDYASSRCDTPRASYAASEPNNSESTSVSDTNVHTSGDDYRSVNAARYAFGIRGGNRVYAAADDFGTRGLYAAADAFDIRSGDCLHAFAGAFAVTTSESRPAPARKFARVNGAYSAASAAACVTSSPSKHGALNLEILAISSSAVEYPIYQLR</sequence>
<dbReference type="AlphaFoldDB" id="A0AAD6XKY5"/>
<evidence type="ECO:0000256" key="1">
    <source>
        <dbReference type="SAM" id="MobiDB-lite"/>
    </source>
</evidence>
<reference evidence="2" key="1">
    <citation type="submission" date="2023-03" db="EMBL/GenBank/DDBJ databases">
        <title>Massive genome expansion in bonnet fungi (Mycena s.s.) driven by repeated elements and novel gene families across ecological guilds.</title>
        <authorList>
            <consortium name="Lawrence Berkeley National Laboratory"/>
            <person name="Harder C.B."/>
            <person name="Miyauchi S."/>
            <person name="Viragh M."/>
            <person name="Kuo A."/>
            <person name="Thoen E."/>
            <person name="Andreopoulos B."/>
            <person name="Lu D."/>
            <person name="Skrede I."/>
            <person name="Drula E."/>
            <person name="Henrissat B."/>
            <person name="Morin E."/>
            <person name="Kohler A."/>
            <person name="Barry K."/>
            <person name="LaButti K."/>
            <person name="Morin E."/>
            <person name="Salamov A."/>
            <person name="Lipzen A."/>
            <person name="Mereny Z."/>
            <person name="Hegedus B."/>
            <person name="Baldrian P."/>
            <person name="Stursova M."/>
            <person name="Weitz H."/>
            <person name="Taylor A."/>
            <person name="Grigoriev I.V."/>
            <person name="Nagy L.G."/>
            <person name="Martin F."/>
            <person name="Kauserud H."/>
        </authorList>
    </citation>
    <scope>NUCLEOTIDE SEQUENCE</scope>
    <source>
        <strain evidence="2">CBHHK173m</strain>
    </source>
</reference>
<gene>
    <name evidence="2" type="ORF">B0H15DRAFT_954548</name>
</gene>
<protein>
    <submittedName>
        <fullName evidence="2">Uncharacterized protein</fullName>
    </submittedName>
</protein>
<organism evidence="2 3">
    <name type="scientific">Mycena belliarum</name>
    <dbReference type="NCBI Taxonomy" id="1033014"/>
    <lineage>
        <taxon>Eukaryota</taxon>
        <taxon>Fungi</taxon>
        <taxon>Dikarya</taxon>
        <taxon>Basidiomycota</taxon>
        <taxon>Agaricomycotina</taxon>
        <taxon>Agaricomycetes</taxon>
        <taxon>Agaricomycetidae</taxon>
        <taxon>Agaricales</taxon>
        <taxon>Marasmiineae</taxon>
        <taxon>Mycenaceae</taxon>
        <taxon>Mycena</taxon>
    </lineage>
</organism>
<proteinExistence type="predicted"/>
<comment type="caution">
    <text evidence="2">The sequence shown here is derived from an EMBL/GenBank/DDBJ whole genome shotgun (WGS) entry which is preliminary data.</text>
</comment>